<protein>
    <submittedName>
        <fullName evidence="3">Aminomethyl-transferring glycine dehydrogenase subunit GcvPA</fullName>
        <ecNumber evidence="3">1.4.4.2</ecNumber>
    </submittedName>
</protein>
<evidence type="ECO:0000313" key="3">
    <source>
        <dbReference type="EMBL" id="QNL44597.1"/>
    </source>
</evidence>
<accession>A0A7G9B4W6</accession>
<dbReference type="InterPro" id="IPR015421">
    <property type="entry name" value="PyrdxlP-dep_Trfase_major"/>
</dbReference>
<dbReference type="PANTHER" id="PTHR42806">
    <property type="entry name" value="GLYCINE CLEAVAGE SYSTEM P-PROTEIN"/>
    <property type="match status" value="1"/>
</dbReference>
<feature type="domain" description="Glycine cleavage system P-protein N-terminal" evidence="2">
    <location>
        <begin position="10"/>
        <end position="413"/>
    </location>
</feature>
<dbReference type="RefSeq" id="WP_187333183.1">
    <property type="nucleotide sequence ID" value="NZ_CP060490.1"/>
</dbReference>
<dbReference type="Proteomes" id="UP000515960">
    <property type="component" value="Chromosome"/>
</dbReference>
<dbReference type="InterPro" id="IPR023010">
    <property type="entry name" value="GcvPA"/>
</dbReference>
<dbReference type="KEGG" id="ohi:H8790_00635"/>
<dbReference type="GO" id="GO:0009116">
    <property type="term" value="P:nucleoside metabolic process"/>
    <property type="evidence" value="ECO:0007669"/>
    <property type="project" value="InterPro"/>
</dbReference>
<dbReference type="PANTHER" id="PTHR42806:SF1">
    <property type="entry name" value="GLYCINE DEHYDROGENASE (DECARBOXYLATING)"/>
    <property type="match status" value="1"/>
</dbReference>
<evidence type="ECO:0000259" key="2">
    <source>
        <dbReference type="Pfam" id="PF02347"/>
    </source>
</evidence>
<dbReference type="Pfam" id="PF02347">
    <property type="entry name" value="GDC-P"/>
    <property type="match status" value="1"/>
</dbReference>
<keyword evidence="1 3" id="KW-0560">Oxidoreductase</keyword>
<proteinExistence type="predicted"/>
<dbReference type="AlphaFoldDB" id="A0A7G9B4W6"/>
<reference evidence="3 4" key="1">
    <citation type="submission" date="2020-08" db="EMBL/GenBank/DDBJ databases">
        <authorList>
            <person name="Liu C."/>
            <person name="Sun Q."/>
        </authorList>
    </citation>
    <scope>NUCLEOTIDE SEQUENCE [LARGE SCALE GENOMIC DNA]</scope>
    <source>
        <strain evidence="3 4">NSJ-62</strain>
    </source>
</reference>
<dbReference type="InterPro" id="IPR049315">
    <property type="entry name" value="GDC-P_N"/>
</dbReference>
<dbReference type="Gene3D" id="3.40.640.10">
    <property type="entry name" value="Type I PLP-dependent aspartate aminotransferase-like (Major domain)"/>
    <property type="match status" value="1"/>
</dbReference>
<dbReference type="SUPFAM" id="SSF53383">
    <property type="entry name" value="PLP-dependent transferases"/>
    <property type="match status" value="1"/>
</dbReference>
<organism evidence="3 4">
    <name type="scientific">Oscillibacter hominis</name>
    <dbReference type="NCBI Taxonomy" id="2763056"/>
    <lineage>
        <taxon>Bacteria</taxon>
        <taxon>Bacillati</taxon>
        <taxon>Bacillota</taxon>
        <taxon>Clostridia</taxon>
        <taxon>Eubacteriales</taxon>
        <taxon>Oscillospiraceae</taxon>
        <taxon>Oscillibacter</taxon>
    </lineage>
</organism>
<dbReference type="NCBIfam" id="NF001696">
    <property type="entry name" value="PRK00451.1"/>
    <property type="match status" value="1"/>
</dbReference>
<dbReference type="GO" id="GO:0004375">
    <property type="term" value="F:glycine dehydrogenase (decarboxylating) activity"/>
    <property type="evidence" value="ECO:0007669"/>
    <property type="project" value="UniProtKB-EC"/>
</dbReference>
<evidence type="ECO:0000256" key="1">
    <source>
        <dbReference type="ARBA" id="ARBA00023002"/>
    </source>
</evidence>
<dbReference type="InterPro" id="IPR015424">
    <property type="entry name" value="PyrdxlP-dep_Trfase"/>
</dbReference>
<dbReference type="EMBL" id="CP060490">
    <property type="protein sequence ID" value="QNL44597.1"/>
    <property type="molecule type" value="Genomic_DNA"/>
</dbReference>
<sequence length="462" mass="50725">MKNRPLVHPYIPNSVEDVRESMLDTIGIKSIEELYEDIPEEVRFKKELDLPEPFLSECELKQHVERILAKNKTCGENLSFLGGGCYQHHVPAVCNEIAGRGEFVTAYDAGYYADQGKYQAMFEYMSMMAELLDTDVVSITYDGLAAASSSLLMAARITGRKEALIARSISADKRSHMHNFCRPAMDLKELAYDRETGLLDLEELKSQLTGETACVYFECPSYFGVIETQGAEIARLAHEKGALVVVGVNPISLGVLASPKSYQADILCGDVQPLGLHMNYGGGLCGFISTSDDECFLIQHPSPPLSVFPEENGDLYFGKPTKQFSSYIKRETSPDFTGSLQTLSSITAGVYLATMGPQGMFEIGKTMMERARYGKQLIGEIPGVKADVFSGPMFHEFVVDFNATGKSVREINQILLEQGVFGGKDLSGEFPELGQSALYCITEVHCAADLKQLAAALKEAVK</sequence>
<keyword evidence="4" id="KW-1185">Reference proteome</keyword>
<dbReference type="Gene3D" id="3.90.1150.10">
    <property type="entry name" value="Aspartate Aminotransferase, domain 1"/>
    <property type="match status" value="1"/>
</dbReference>
<dbReference type="InterPro" id="IPR015422">
    <property type="entry name" value="PyrdxlP-dep_Trfase_small"/>
</dbReference>
<name>A0A7G9B4W6_9FIRM</name>
<evidence type="ECO:0000313" key="4">
    <source>
        <dbReference type="Proteomes" id="UP000515960"/>
    </source>
</evidence>
<dbReference type="EC" id="1.4.4.2" evidence="3"/>
<gene>
    <name evidence="3" type="primary">gcvPA</name>
    <name evidence="3" type="ORF">H8790_00635</name>
</gene>